<dbReference type="GO" id="GO:0005737">
    <property type="term" value="C:cytoplasm"/>
    <property type="evidence" value="ECO:0007669"/>
    <property type="project" value="UniProtKB-SubCell"/>
</dbReference>
<evidence type="ECO:0000256" key="2">
    <source>
        <dbReference type="ARBA" id="ARBA00007599"/>
    </source>
</evidence>
<dbReference type="InterPro" id="IPR003442">
    <property type="entry name" value="T6A_TsaE"/>
</dbReference>
<dbReference type="AlphaFoldDB" id="A0A4V2E023"/>
<dbReference type="PANTHER" id="PTHR33540">
    <property type="entry name" value="TRNA THREONYLCARBAMOYLADENOSINE BIOSYNTHESIS PROTEIN TSAE"/>
    <property type="match status" value="1"/>
</dbReference>
<dbReference type="OrthoDB" id="9800307at2"/>
<comment type="caution">
    <text evidence="12">The sequence shown here is derived from an EMBL/GenBank/DDBJ whole genome shotgun (WGS) entry which is preliminary data.</text>
</comment>
<keyword evidence="5" id="KW-0819">tRNA processing</keyword>
<comment type="subcellular location">
    <subcellularLocation>
        <location evidence="1">Cytoplasm</location>
    </subcellularLocation>
</comment>
<dbReference type="EMBL" id="SCFB01000001">
    <property type="protein sequence ID" value="RZI47057.1"/>
    <property type="molecule type" value="Genomic_DNA"/>
</dbReference>
<keyword evidence="11" id="KW-0472">Membrane</keyword>
<keyword evidence="7" id="KW-0547">Nucleotide-binding</keyword>
<reference evidence="12 13" key="1">
    <citation type="submission" date="2018-10" db="EMBL/GenBank/DDBJ databases">
        <title>An updated phylogeny of the Alphaproteobacteria reveals that the parasitic Rickettsiales and Holosporales have independent origins.</title>
        <authorList>
            <person name="Munoz-Gomez S.A."/>
            <person name="Hess S."/>
            <person name="Burger G."/>
            <person name="Lang B.F."/>
            <person name="Susko E."/>
            <person name="Slamovits C.H."/>
            <person name="Roger A.J."/>
        </authorList>
    </citation>
    <scope>NUCLEOTIDE SEQUENCE [LARGE SCALE GENOMIC DNA]</scope>
    <source>
        <strain evidence="12">HOLO01</strain>
    </source>
</reference>
<feature type="transmembrane region" description="Helical" evidence="11">
    <location>
        <begin position="12"/>
        <end position="30"/>
    </location>
</feature>
<evidence type="ECO:0000256" key="8">
    <source>
        <dbReference type="ARBA" id="ARBA00022840"/>
    </source>
</evidence>
<dbReference type="InterPro" id="IPR027417">
    <property type="entry name" value="P-loop_NTPase"/>
</dbReference>
<dbReference type="RefSeq" id="WP_130153170.1">
    <property type="nucleotide sequence ID" value="NZ_SCFB01000001.1"/>
</dbReference>
<accession>A0A4V2E023</accession>
<dbReference type="GO" id="GO:0005524">
    <property type="term" value="F:ATP binding"/>
    <property type="evidence" value="ECO:0007669"/>
    <property type="project" value="UniProtKB-KW"/>
</dbReference>
<evidence type="ECO:0000256" key="9">
    <source>
        <dbReference type="ARBA" id="ARBA00022842"/>
    </source>
</evidence>
<dbReference type="GO" id="GO:0016740">
    <property type="term" value="F:transferase activity"/>
    <property type="evidence" value="ECO:0007669"/>
    <property type="project" value="UniProtKB-KW"/>
</dbReference>
<proteinExistence type="inferred from homology"/>
<dbReference type="GO" id="GO:0046872">
    <property type="term" value="F:metal ion binding"/>
    <property type="evidence" value="ECO:0007669"/>
    <property type="project" value="UniProtKB-KW"/>
</dbReference>
<evidence type="ECO:0000313" key="13">
    <source>
        <dbReference type="Proteomes" id="UP000293550"/>
    </source>
</evidence>
<gene>
    <name evidence="12" type="primary">tsaE</name>
    <name evidence="12" type="ORF">EQU50_00265</name>
</gene>
<evidence type="ECO:0000256" key="3">
    <source>
        <dbReference type="ARBA" id="ARBA00019010"/>
    </source>
</evidence>
<keyword evidence="13" id="KW-1185">Reference proteome</keyword>
<evidence type="ECO:0000256" key="11">
    <source>
        <dbReference type="SAM" id="Phobius"/>
    </source>
</evidence>
<keyword evidence="12" id="KW-0808">Transferase</keyword>
<keyword evidence="11" id="KW-0812">Transmembrane</keyword>
<dbReference type="GO" id="GO:0002949">
    <property type="term" value="P:tRNA threonylcarbamoyladenosine modification"/>
    <property type="evidence" value="ECO:0007669"/>
    <property type="project" value="InterPro"/>
</dbReference>
<dbReference type="CDD" id="cd02019">
    <property type="entry name" value="NK"/>
    <property type="match status" value="1"/>
</dbReference>
<dbReference type="Pfam" id="PF02367">
    <property type="entry name" value="TsaE"/>
    <property type="match status" value="1"/>
</dbReference>
<evidence type="ECO:0000256" key="6">
    <source>
        <dbReference type="ARBA" id="ARBA00022723"/>
    </source>
</evidence>
<dbReference type="NCBIfam" id="TIGR00150">
    <property type="entry name" value="T6A_YjeE"/>
    <property type="match status" value="1"/>
</dbReference>
<keyword evidence="4" id="KW-0963">Cytoplasm</keyword>
<evidence type="ECO:0000256" key="4">
    <source>
        <dbReference type="ARBA" id="ARBA00022490"/>
    </source>
</evidence>
<evidence type="ECO:0000313" key="12">
    <source>
        <dbReference type="EMBL" id="RZI47057.1"/>
    </source>
</evidence>
<dbReference type="SUPFAM" id="SSF52540">
    <property type="entry name" value="P-loop containing nucleoside triphosphate hydrolases"/>
    <property type="match status" value="1"/>
</dbReference>
<comment type="similarity">
    <text evidence="2">Belongs to the TsaE family.</text>
</comment>
<keyword evidence="9" id="KW-0460">Magnesium</keyword>
<dbReference type="Proteomes" id="UP000293550">
    <property type="component" value="Unassembled WGS sequence"/>
</dbReference>
<keyword evidence="8" id="KW-0067">ATP-binding</keyword>
<name>A0A4V2E023_9PROT</name>
<organism evidence="12 13">
    <name type="scientific">Candidatus Finniella inopinata</name>
    <dbReference type="NCBI Taxonomy" id="1696036"/>
    <lineage>
        <taxon>Bacteria</taxon>
        <taxon>Pseudomonadati</taxon>
        <taxon>Pseudomonadota</taxon>
        <taxon>Alphaproteobacteria</taxon>
        <taxon>Holosporales</taxon>
        <taxon>Candidatus Paracaedibacteraceae</taxon>
        <taxon>Candidatus Finniella</taxon>
    </lineage>
</organism>
<dbReference type="Gene3D" id="3.40.50.300">
    <property type="entry name" value="P-loop containing nucleotide triphosphate hydrolases"/>
    <property type="match status" value="1"/>
</dbReference>
<evidence type="ECO:0000256" key="1">
    <source>
        <dbReference type="ARBA" id="ARBA00004496"/>
    </source>
</evidence>
<protein>
    <recommendedName>
        <fullName evidence="3">tRNA threonylcarbamoyladenosine biosynthesis protein TsaE</fullName>
    </recommendedName>
    <alternativeName>
        <fullName evidence="10">t(6)A37 threonylcarbamoyladenosine biosynthesis protein TsaE</fullName>
    </alternativeName>
</protein>
<keyword evidence="11" id="KW-1133">Transmembrane helix</keyword>
<evidence type="ECO:0000256" key="5">
    <source>
        <dbReference type="ARBA" id="ARBA00022694"/>
    </source>
</evidence>
<evidence type="ECO:0000256" key="7">
    <source>
        <dbReference type="ARBA" id="ARBA00022741"/>
    </source>
</evidence>
<sequence>MKNLTQPQLEEQAHFLATAVAAPCVIALWGDMGAGKSTFARAFIQSLLPTTDVPSPTFTLIQTYDTPKGEIWHCDLYRLKGPEDAEELGLLEAFNQHICLIEWPERLGDFLPDFRYNIYIKVSDIDQRSCKIECPL</sequence>
<keyword evidence="6" id="KW-0479">Metal-binding</keyword>
<dbReference type="PANTHER" id="PTHR33540:SF2">
    <property type="entry name" value="TRNA THREONYLCARBAMOYLADENOSINE BIOSYNTHESIS PROTEIN TSAE"/>
    <property type="match status" value="1"/>
</dbReference>
<evidence type="ECO:0000256" key="10">
    <source>
        <dbReference type="ARBA" id="ARBA00032441"/>
    </source>
</evidence>